<dbReference type="InterPro" id="IPR011577">
    <property type="entry name" value="Cyt_b561_bac/Ni-Hgenase"/>
</dbReference>
<dbReference type="PANTHER" id="PTHR30485">
    <property type="entry name" value="NI/FE-HYDROGENASE 1 B-TYPE CYTOCHROME SUBUNIT"/>
    <property type="match status" value="1"/>
</dbReference>
<dbReference type="GO" id="GO:0005886">
    <property type="term" value="C:plasma membrane"/>
    <property type="evidence" value="ECO:0007669"/>
    <property type="project" value="UniProtKB-SubCell"/>
</dbReference>
<dbReference type="GO" id="GO:0005506">
    <property type="term" value="F:iron ion binding"/>
    <property type="evidence" value="ECO:0007669"/>
    <property type="project" value="InterPro"/>
</dbReference>
<evidence type="ECO:0000256" key="10">
    <source>
        <dbReference type="ARBA" id="ARBA00023004"/>
    </source>
</evidence>
<evidence type="ECO:0000256" key="7">
    <source>
        <dbReference type="ARBA" id="ARBA00022723"/>
    </source>
</evidence>
<keyword evidence="11 13" id="KW-0472">Membrane</keyword>
<gene>
    <name evidence="15" type="ORF">SD10_02605</name>
</gene>
<dbReference type="PATRIC" id="fig|1379870.5.peg.578"/>
<keyword evidence="3" id="KW-0813">Transport</keyword>
<evidence type="ECO:0000256" key="8">
    <source>
        <dbReference type="ARBA" id="ARBA00022982"/>
    </source>
</evidence>
<evidence type="ECO:0000256" key="1">
    <source>
        <dbReference type="ARBA" id="ARBA00004651"/>
    </source>
</evidence>
<dbReference type="HOGENOM" id="CLU_075520_1_1_10"/>
<keyword evidence="5" id="KW-0349">Heme</keyword>
<dbReference type="Gene3D" id="1.20.950.20">
    <property type="entry name" value="Transmembrane di-heme cytochromes, Chain C"/>
    <property type="match status" value="1"/>
</dbReference>
<feature type="compositionally biased region" description="Pro residues" evidence="12">
    <location>
        <begin position="227"/>
        <end position="239"/>
    </location>
</feature>
<feature type="region of interest" description="Disordered" evidence="12">
    <location>
        <begin position="224"/>
        <end position="260"/>
    </location>
</feature>
<dbReference type="PRINTS" id="PR00161">
    <property type="entry name" value="NIHGNASECYTB"/>
</dbReference>
<feature type="transmembrane region" description="Helical" evidence="13">
    <location>
        <begin position="177"/>
        <end position="198"/>
    </location>
</feature>
<dbReference type="Pfam" id="PF01292">
    <property type="entry name" value="Ni_hydr_CYTB"/>
    <property type="match status" value="1"/>
</dbReference>
<dbReference type="InterPro" id="IPR016174">
    <property type="entry name" value="Di-haem_cyt_TM"/>
</dbReference>
<keyword evidence="16" id="KW-1185">Reference proteome</keyword>
<organism evidence="15 16">
    <name type="scientific">Spirosoma radiotolerans</name>
    <dbReference type="NCBI Taxonomy" id="1379870"/>
    <lineage>
        <taxon>Bacteria</taxon>
        <taxon>Pseudomonadati</taxon>
        <taxon>Bacteroidota</taxon>
        <taxon>Cytophagia</taxon>
        <taxon>Cytophagales</taxon>
        <taxon>Cytophagaceae</taxon>
        <taxon>Spirosoma</taxon>
    </lineage>
</organism>
<keyword evidence="4" id="KW-1003">Cell membrane</keyword>
<evidence type="ECO:0000259" key="14">
    <source>
        <dbReference type="Pfam" id="PF01292"/>
    </source>
</evidence>
<keyword evidence="6 13" id="KW-0812">Transmembrane</keyword>
<dbReference type="GO" id="GO:0022904">
    <property type="term" value="P:respiratory electron transport chain"/>
    <property type="evidence" value="ECO:0007669"/>
    <property type="project" value="InterPro"/>
</dbReference>
<evidence type="ECO:0000256" key="5">
    <source>
        <dbReference type="ARBA" id="ARBA00022617"/>
    </source>
</evidence>
<dbReference type="GO" id="GO:0020037">
    <property type="term" value="F:heme binding"/>
    <property type="evidence" value="ECO:0007669"/>
    <property type="project" value="TreeGrafter"/>
</dbReference>
<dbReference type="SUPFAM" id="SSF81342">
    <property type="entry name" value="Transmembrane di-heme cytochromes"/>
    <property type="match status" value="1"/>
</dbReference>
<evidence type="ECO:0000256" key="13">
    <source>
        <dbReference type="SAM" id="Phobius"/>
    </source>
</evidence>
<evidence type="ECO:0000256" key="3">
    <source>
        <dbReference type="ARBA" id="ARBA00022448"/>
    </source>
</evidence>
<keyword evidence="9 13" id="KW-1133">Transmembrane helix</keyword>
<feature type="transmembrane region" description="Helical" evidence="13">
    <location>
        <begin position="72"/>
        <end position="91"/>
    </location>
</feature>
<evidence type="ECO:0000256" key="9">
    <source>
        <dbReference type="ARBA" id="ARBA00022989"/>
    </source>
</evidence>
<evidence type="ECO:0000313" key="15">
    <source>
        <dbReference type="EMBL" id="AKD53960.1"/>
    </source>
</evidence>
<dbReference type="AlphaFoldDB" id="A0A0E3ZS53"/>
<dbReference type="RefSeq" id="WP_046375555.1">
    <property type="nucleotide sequence ID" value="NZ_CP010429.1"/>
</dbReference>
<name>A0A0E3ZS53_9BACT</name>
<dbReference type="STRING" id="1379870.SD10_02605"/>
<keyword evidence="10" id="KW-0408">Iron</keyword>
<evidence type="ECO:0000256" key="4">
    <source>
        <dbReference type="ARBA" id="ARBA00022475"/>
    </source>
</evidence>
<evidence type="ECO:0000256" key="6">
    <source>
        <dbReference type="ARBA" id="ARBA00022692"/>
    </source>
</evidence>
<comment type="similarity">
    <text evidence="2">Belongs to the HupC/HyaC/HydC family.</text>
</comment>
<keyword evidence="8" id="KW-0249">Electron transport</keyword>
<dbReference type="KEGG" id="srd:SD10_02605"/>
<proteinExistence type="inferred from homology"/>
<protein>
    <submittedName>
        <fullName evidence="15">Thiosulfate reductase</fullName>
    </submittedName>
</protein>
<feature type="domain" description="Cytochrome b561 bacterial/Ni-hydrogenase" evidence="14">
    <location>
        <begin position="8"/>
        <end position="211"/>
    </location>
</feature>
<dbReference type="InterPro" id="IPR000516">
    <property type="entry name" value="Ni-dep_Hydgase_cyt-B"/>
</dbReference>
<evidence type="ECO:0000256" key="2">
    <source>
        <dbReference type="ARBA" id="ARBA00008622"/>
    </source>
</evidence>
<dbReference type="PANTHER" id="PTHR30485:SF1">
    <property type="entry name" value="CYTOCHROME YDHU-RELATED"/>
    <property type="match status" value="1"/>
</dbReference>
<accession>A0A0E3ZS53</accession>
<reference evidence="15 16" key="1">
    <citation type="journal article" date="2014" name="Curr. Microbiol.">
        <title>Spirosoma radiotolerans sp. nov., a gamma-radiation-resistant bacterium isolated from gamma ray-irradiated soil.</title>
        <authorList>
            <person name="Lee J.J."/>
            <person name="Srinivasan S."/>
            <person name="Lim S."/>
            <person name="Joe M."/>
            <person name="Im S."/>
            <person name="Bae S.I."/>
            <person name="Park K.R."/>
            <person name="Han J.H."/>
            <person name="Park S.H."/>
            <person name="Joo B.M."/>
            <person name="Park S.J."/>
            <person name="Kim M.K."/>
        </authorList>
    </citation>
    <scope>NUCLEOTIDE SEQUENCE [LARGE SCALE GENOMIC DNA]</scope>
    <source>
        <strain evidence="15 16">DG5A</strain>
    </source>
</reference>
<evidence type="ECO:0000256" key="11">
    <source>
        <dbReference type="ARBA" id="ARBA00023136"/>
    </source>
</evidence>
<evidence type="ECO:0000313" key="16">
    <source>
        <dbReference type="Proteomes" id="UP000033054"/>
    </source>
</evidence>
<dbReference type="EMBL" id="CP010429">
    <property type="protein sequence ID" value="AKD53960.1"/>
    <property type="molecule type" value="Genomic_DNA"/>
</dbReference>
<dbReference type="Proteomes" id="UP000033054">
    <property type="component" value="Chromosome"/>
</dbReference>
<sequence>MKRIVHKHPLAIRWFHWINFPVLFVMIWSGLLIYWAYDPYKITIGGYTLLSFFPDGFYKFLNVPRRLAEGMAWHWVFMWVFMLNGLAYVIYTFASGEWRHLVPDRRSFREAIQVTLYDLGLRKTQPPFIKYNGAQKIAYFAIMLMGVGSVLTGFAIYKPTQFSWLTRLLGGYEAARLEHFVLTVGYVLFFFVHIGQVIRAGWRNFQSMVTGFEVVETVAPAKKQAMPEPPITPVLPTPQPNGTQPVGPSEPLLTPKPSLS</sequence>
<feature type="transmembrane region" description="Helical" evidence="13">
    <location>
        <begin position="137"/>
        <end position="157"/>
    </location>
</feature>
<evidence type="ECO:0000256" key="12">
    <source>
        <dbReference type="SAM" id="MobiDB-lite"/>
    </source>
</evidence>
<comment type="subcellular location">
    <subcellularLocation>
        <location evidence="1">Cell membrane</location>
        <topology evidence="1">Multi-pass membrane protein</topology>
    </subcellularLocation>
</comment>
<feature type="transmembrane region" description="Helical" evidence="13">
    <location>
        <begin position="12"/>
        <end position="37"/>
    </location>
</feature>
<dbReference type="GO" id="GO:0009055">
    <property type="term" value="F:electron transfer activity"/>
    <property type="evidence" value="ECO:0007669"/>
    <property type="project" value="InterPro"/>
</dbReference>
<dbReference type="InterPro" id="IPR051542">
    <property type="entry name" value="Hydrogenase_cytochrome"/>
</dbReference>
<keyword evidence="7" id="KW-0479">Metal-binding</keyword>